<dbReference type="InParanoid" id="A0A0C2SKX7"/>
<protein>
    <recommendedName>
        <fullName evidence="4">Crinkler effector protein N-terminal domain-containing protein</fullName>
    </recommendedName>
</protein>
<dbReference type="HOGENOM" id="CLU_142346_0_0_1"/>
<dbReference type="AlphaFoldDB" id="A0A0C2SKX7"/>
<dbReference type="Pfam" id="PF20147">
    <property type="entry name" value="Crinkler"/>
    <property type="match status" value="1"/>
</dbReference>
<proteinExistence type="predicted"/>
<evidence type="ECO:0000256" key="1">
    <source>
        <dbReference type="ARBA" id="ARBA00004340"/>
    </source>
</evidence>
<dbReference type="InterPro" id="IPR045379">
    <property type="entry name" value="Crinkler_N"/>
</dbReference>
<gene>
    <name evidence="5" type="ORF">M378DRAFT_752997</name>
</gene>
<organism evidence="5 6">
    <name type="scientific">Amanita muscaria (strain Koide BX008)</name>
    <dbReference type="NCBI Taxonomy" id="946122"/>
    <lineage>
        <taxon>Eukaryota</taxon>
        <taxon>Fungi</taxon>
        <taxon>Dikarya</taxon>
        <taxon>Basidiomycota</taxon>
        <taxon>Agaricomycotina</taxon>
        <taxon>Agaricomycetes</taxon>
        <taxon>Agaricomycetidae</taxon>
        <taxon>Agaricales</taxon>
        <taxon>Pluteineae</taxon>
        <taxon>Amanitaceae</taxon>
        <taxon>Amanita</taxon>
    </lineage>
</organism>
<evidence type="ECO:0000256" key="2">
    <source>
        <dbReference type="ARBA" id="ARBA00004613"/>
    </source>
</evidence>
<dbReference type="GO" id="GO:0043657">
    <property type="term" value="C:host cell"/>
    <property type="evidence" value="ECO:0007669"/>
    <property type="project" value="UniProtKB-SubCell"/>
</dbReference>
<accession>A0A0C2SKX7</accession>
<dbReference type="Proteomes" id="UP000054549">
    <property type="component" value="Unassembled WGS sequence"/>
</dbReference>
<feature type="domain" description="Crinkler effector protein N-terminal" evidence="4">
    <location>
        <begin position="15"/>
        <end position="111"/>
    </location>
</feature>
<evidence type="ECO:0000256" key="3">
    <source>
        <dbReference type="ARBA" id="ARBA00022525"/>
    </source>
</evidence>
<dbReference type="GO" id="GO:0005576">
    <property type="term" value="C:extracellular region"/>
    <property type="evidence" value="ECO:0007669"/>
    <property type="project" value="UniProtKB-SubCell"/>
</dbReference>
<evidence type="ECO:0000313" key="5">
    <source>
        <dbReference type="EMBL" id="KIL54569.1"/>
    </source>
</evidence>
<evidence type="ECO:0000259" key="4">
    <source>
        <dbReference type="Pfam" id="PF20147"/>
    </source>
</evidence>
<name>A0A0C2SKX7_AMAMK</name>
<sequence length="118" mass="13491">MVDAPPQNEDGSRRFNCLIEGESIIFPVTMGHDCEVSHLKEAIQNRRKNLLKDVDPDTLALGMVDIDLKTHDKCARSNIRLGDVEELESWETILHYWPDQPPKGHLHIIVKVPVGEWE</sequence>
<dbReference type="OrthoDB" id="3017146at2759"/>
<evidence type="ECO:0000313" key="6">
    <source>
        <dbReference type="Proteomes" id="UP000054549"/>
    </source>
</evidence>
<comment type="subcellular location">
    <subcellularLocation>
        <location evidence="1">Host cell</location>
    </subcellularLocation>
    <subcellularLocation>
        <location evidence="2">Secreted</location>
    </subcellularLocation>
</comment>
<keyword evidence="3" id="KW-0964">Secreted</keyword>
<reference evidence="5 6" key="1">
    <citation type="submission" date="2014-04" db="EMBL/GenBank/DDBJ databases">
        <title>Evolutionary Origins and Diversification of the Mycorrhizal Mutualists.</title>
        <authorList>
            <consortium name="DOE Joint Genome Institute"/>
            <consortium name="Mycorrhizal Genomics Consortium"/>
            <person name="Kohler A."/>
            <person name="Kuo A."/>
            <person name="Nagy L.G."/>
            <person name="Floudas D."/>
            <person name="Copeland A."/>
            <person name="Barry K.W."/>
            <person name="Cichocki N."/>
            <person name="Veneault-Fourrey C."/>
            <person name="LaButti K."/>
            <person name="Lindquist E.A."/>
            <person name="Lipzen A."/>
            <person name="Lundell T."/>
            <person name="Morin E."/>
            <person name="Murat C."/>
            <person name="Riley R."/>
            <person name="Ohm R."/>
            <person name="Sun H."/>
            <person name="Tunlid A."/>
            <person name="Henrissat B."/>
            <person name="Grigoriev I.V."/>
            <person name="Hibbett D.S."/>
            <person name="Martin F."/>
        </authorList>
    </citation>
    <scope>NUCLEOTIDE SEQUENCE [LARGE SCALE GENOMIC DNA]</scope>
    <source>
        <strain evidence="5 6">Koide BX008</strain>
    </source>
</reference>
<keyword evidence="6" id="KW-1185">Reference proteome</keyword>
<dbReference type="EMBL" id="KN818699">
    <property type="protein sequence ID" value="KIL54569.1"/>
    <property type="molecule type" value="Genomic_DNA"/>
</dbReference>